<feature type="compositionally biased region" description="Polar residues" evidence="1">
    <location>
        <begin position="1248"/>
        <end position="1257"/>
    </location>
</feature>
<dbReference type="PANTHER" id="PTHR13268">
    <property type="entry name" value="BREAST CARCINOMA AMPLIFIED SEQUENCE 3"/>
    <property type="match status" value="1"/>
</dbReference>
<feature type="region of interest" description="Disordered" evidence="1">
    <location>
        <begin position="888"/>
        <end position="928"/>
    </location>
</feature>
<protein>
    <recommendedName>
        <fullName evidence="2">BCAS3 WD40 domain-containing protein</fullName>
    </recommendedName>
</protein>
<feature type="compositionally biased region" description="Acidic residues" evidence="1">
    <location>
        <begin position="100"/>
        <end position="114"/>
    </location>
</feature>
<feature type="compositionally biased region" description="Basic and acidic residues" evidence="1">
    <location>
        <begin position="745"/>
        <end position="761"/>
    </location>
</feature>
<dbReference type="EMBL" id="LNZH02000166">
    <property type="protein sequence ID" value="OCB89007.1"/>
    <property type="molecule type" value="Genomic_DNA"/>
</dbReference>
<feature type="compositionally biased region" description="Polar residues" evidence="1">
    <location>
        <begin position="1"/>
        <end position="13"/>
    </location>
</feature>
<dbReference type="InterPro" id="IPR048382">
    <property type="entry name" value="BCAS3_WD40"/>
</dbReference>
<feature type="region of interest" description="Disordered" evidence="1">
    <location>
        <begin position="188"/>
        <end position="228"/>
    </location>
</feature>
<proteinExistence type="predicted"/>
<dbReference type="SUPFAM" id="SSF101908">
    <property type="entry name" value="Putative isomerase YbhE"/>
    <property type="match status" value="1"/>
</dbReference>
<evidence type="ECO:0000313" key="4">
    <source>
        <dbReference type="Proteomes" id="UP000757232"/>
    </source>
</evidence>
<dbReference type="InterPro" id="IPR045142">
    <property type="entry name" value="BCAS3-like"/>
</dbReference>
<dbReference type="Pfam" id="PF21034">
    <property type="entry name" value="BCAS3_WD40"/>
    <property type="match status" value="1"/>
</dbReference>
<evidence type="ECO:0000313" key="3">
    <source>
        <dbReference type="EMBL" id="OCB89007.1"/>
    </source>
</evidence>
<dbReference type="OrthoDB" id="25778at2759"/>
<accession>A0A9Q5HZP3</accession>
<evidence type="ECO:0000259" key="2">
    <source>
        <dbReference type="Pfam" id="PF21034"/>
    </source>
</evidence>
<reference evidence="3" key="1">
    <citation type="submission" date="2016-06" db="EMBL/GenBank/DDBJ databases">
        <title>Draft Genome sequence of the fungus Inonotus baumii.</title>
        <authorList>
            <person name="Zhu H."/>
            <person name="Lin W."/>
        </authorList>
    </citation>
    <scope>NUCLEOTIDE SEQUENCE</scope>
    <source>
        <strain evidence="3">821</strain>
    </source>
</reference>
<feature type="region of interest" description="Disordered" evidence="1">
    <location>
        <begin position="627"/>
        <end position="670"/>
    </location>
</feature>
<feature type="region of interest" description="Disordered" evidence="1">
    <location>
        <begin position="1224"/>
        <end position="1268"/>
    </location>
</feature>
<feature type="region of interest" description="Disordered" evidence="1">
    <location>
        <begin position="738"/>
        <end position="779"/>
    </location>
</feature>
<gene>
    <name evidence="3" type="ORF">A7U60_g3814</name>
</gene>
<feature type="region of interest" description="Disordered" evidence="1">
    <location>
        <begin position="127"/>
        <end position="172"/>
    </location>
</feature>
<feature type="compositionally biased region" description="Low complexity" evidence="1">
    <location>
        <begin position="762"/>
        <end position="778"/>
    </location>
</feature>
<feature type="compositionally biased region" description="Basic residues" evidence="1">
    <location>
        <begin position="1307"/>
        <end position="1319"/>
    </location>
</feature>
<dbReference type="GO" id="GO:0005737">
    <property type="term" value="C:cytoplasm"/>
    <property type="evidence" value="ECO:0007669"/>
    <property type="project" value="TreeGrafter"/>
</dbReference>
<feature type="compositionally biased region" description="Polar residues" evidence="1">
    <location>
        <begin position="127"/>
        <end position="136"/>
    </location>
</feature>
<comment type="caution">
    <text evidence="3">The sequence shown here is derived from an EMBL/GenBank/DDBJ whole genome shotgun (WGS) entry which is preliminary data.</text>
</comment>
<keyword evidence="4" id="KW-1185">Reference proteome</keyword>
<dbReference type="GO" id="GO:0042594">
    <property type="term" value="P:response to starvation"/>
    <property type="evidence" value="ECO:0007669"/>
    <property type="project" value="TreeGrafter"/>
</dbReference>
<feature type="region of interest" description="Disordered" evidence="1">
    <location>
        <begin position="678"/>
        <end position="697"/>
    </location>
</feature>
<evidence type="ECO:0000256" key="1">
    <source>
        <dbReference type="SAM" id="MobiDB-lite"/>
    </source>
</evidence>
<name>A0A9Q5HZP3_SANBA</name>
<feature type="region of interest" description="Disordered" evidence="1">
    <location>
        <begin position="1295"/>
        <end position="1319"/>
    </location>
</feature>
<sequence length="1319" mass="142883">MYNTPSTRTSKNATSRKRNNRKTQQYQHDSQVLVTTLPDRDPMYPPPPPMPPPPLLEGSLVDDDEKYGFVIDSPQLGLVHIRDEDELGASAVDERALEDVSADETGPDADGDLVDLEFNPFAVIGNNLATKQTPEELTNAIMPQPEPRRSATPSSNDDNDEPAERPGPRFSALSDAMEVVHTGEPMRVQEQTSEVTSLNSPPASPPPSSGRTRAPILVSRHPTSPSSLSRQLHNVQALLPTSPQLGFTSPFANFAAPRISNVTVSGSSFHYPTSRPSTGPFVNAKETRRRSTGNSGESRDRDRARLRMTPHSSKSSESDEEDDMPPPSVAKHTRYPTSSVGSDKVIFASFAALAFPSPSSPARRLLFVGYENGLQIWDTTHLGEVREVLNRRLSGAVVGCSVLPTPRSSSHRGSVEDRFAQLRPLLGIVIEEHDASYLLVYSLVTHDIVKKLDFSGATITSVQASNSFTVVATSSPFSLHILCSRTLNILHTIQSRQLYIFSRPVSLHTPEGTVETVYSARQDRPHAVFALSSRLLAFASVPHSAESPSSLTNLYPRMAIPHAPSIQIGSLNVTQADIGNAAMKVGGGLLSGMKTLGGIAVAAARGERSSSASVDTGGLRKFFLRSAPTASPDTHHARSPSDNSQIGNEDRSEQGLSPTATKRDAHADATHITVLDLQPLLEDRENGRPEGLSDFTIPSGQVVAGLKFTEDGTSLSVVPGDGGTVRLYQIRPASAVLRSASLSRSVHDRNKPGTSPTRKDSTGSAESRSSSSEDSTSSMPWHIYDLRRGRTSGVIEAVSHSTDGRWAGISTRKRTIHIFATNPYGGKPDDASHTEGKVKNVDTIQSLSTEVRPIVRLRSNPVSSQEQLGIPLAFTFISSSPDSLPAKFLPPPNTFSPPSSVSSSIPSSAPHQRTQSVSPRLPSRPTNYQDILTFDPTNGSLSLRRMTISTRIAETSSFLSSLPIPTGTSISLPGIGFMGRTSASPPKSAALISAPTGMEHLQTELVAKDTTIATWNLTRDSKSNDVKEPLVIGQEMSERRVLPKSEWLAQAELSTYSRSTRIIPGSIYLSYQFSFFALSEDYHALIRRLHFDIPVDKIEVRRQVEASAYAAGQGESFVSAASTPQDARGARSFDDSLASAIHAGLEYPSSSPPIIPMLPNGARPGSFKASLPIRGVAVNLTEGVNDSLGRLSRGFRRLQSPRMRPARTDESVPLEFDEEDEAFLSDHANDNDNDTMSNSGCGGRDSHSVSTPSTSNLPLPENESEQDAGWLDDMDAVEEAERFDEISAVRLMEEEHMQQQAPIRVPQKVRHLRKGRRGF</sequence>
<dbReference type="GO" id="GO:0006914">
    <property type="term" value="P:autophagy"/>
    <property type="evidence" value="ECO:0007669"/>
    <property type="project" value="InterPro"/>
</dbReference>
<feature type="region of interest" description="Disordered" evidence="1">
    <location>
        <begin position="1"/>
        <end position="60"/>
    </location>
</feature>
<feature type="region of interest" description="Disordered" evidence="1">
    <location>
        <begin position="269"/>
        <end position="337"/>
    </location>
</feature>
<dbReference type="PANTHER" id="PTHR13268:SF0">
    <property type="entry name" value="BCAS3 MICROTUBULE ASSOCIATED CELL MIGRATION FACTOR"/>
    <property type="match status" value="1"/>
</dbReference>
<feature type="region of interest" description="Disordered" evidence="1">
    <location>
        <begin position="90"/>
        <end position="114"/>
    </location>
</feature>
<feature type="domain" description="BCAS3 WD40" evidence="2">
    <location>
        <begin position="778"/>
        <end position="841"/>
    </location>
</feature>
<feature type="compositionally biased region" description="Polar residues" evidence="1">
    <location>
        <begin position="22"/>
        <end position="34"/>
    </location>
</feature>
<organism evidence="3 4">
    <name type="scientific">Sanghuangporus baumii</name>
    <name type="common">Phellinus baumii</name>
    <dbReference type="NCBI Taxonomy" id="108892"/>
    <lineage>
        <taxon>Eukaryota</taxon>
        <taxon>Fungi</taxon>
        <taxon>Dikarya</taxon>
        <taxon>Basidiomycota</taxon>
        <taxon>Agaricomycotina</taxon>
        <taxon>Agaricomycetes</taxon>
        <taxon>Hymenochaetales</taxon>
        <taxon>Hymenochaetaceae</taxon>
        <taxon>Sanghuangporus</taxon>
    </lineage>
</organism>
<feature type="compositionally biased region" description="Pro residues" evidence="1">
    <location>
        <begin position="43"/>
        <end position="55"/>
    </location>
</feature>
<dbReference type="Proteomes" id="UP000757232">
    <property type="component" value="Unassembled WGS sequence"/>
</dbReference>
<feature type="compositionally biased region" description="Polar residues" evidence="1">
    <location>
        <begin position="911"/>
        <end position="928"/>
    </location>
</feature>
<feature type="compositionally biased region" description="Low complexity" evidence="1">
    <location>
        <begin position="896"/>
        <end position="910"/>
    </location>
</feature>